<dbReference type="AlphaFoldDB" id="A0A9P1IR34"/>
<dbReference type="InterPro" id="IPR006553">
    <property type="entry name" value="Leu-rich_rpt_Cys-con_subtyp"/>
</dbReference>
<dbReference type="OrthoDB" id="5863314at2759"/>
<organism evidence="1 2">
    <name type="scientific">Caenorhabditis angaria</name>
    <dbReference type="NCBI Taxonomy" id="860376"/>
    <lineage>
        <taxon>Eukaryota</taxon>
        <taxon>Metazoa</taxon>
        <taxon>Ecdysozoa</taxon>
        <taxon>Nematoda</taxon>
        <taxon>Chromadorea</taxon>
        <taxon>Rhabditida</taxon>
        <taxon>Rhabditina</taxon>
        <taxon>Rhabditomorpha</taxon>
        <taxon>Rhabditoidea</taxon>
        <taxon>Rhabditidae</taxon>
        <taxon>Peloderinae</taxon>
        <taxon>Caenorhabditis</taxon>
    </lineage>
</organism>
<accession>A0A9P1IR34</accession>
<dbReference type="PANTHER" id="PTHR13318">
    <property type="entry name" value="PARTNER OF PAIRED, ISOFORM B-RELATED"/>
    <property type="match status" value="1"/>
</dbReference>
<dbReference type="GO" id="GO:0019005">
    <property type="term" value="C:SCF ubiquitin ligase complex"/>
    <property type="evidence" value="ECO:0007669"/>
    <property type="project" value="TreeGrafter"/>
</dbReference>
<proteinExistence type="predicted"/>
<evidence type="ECO:0000313" key="2">
    <source>
        <dbReference type="Proteomes" id="UP001152747"/>
    </source>
</evidence>
<reference evidence="1" key="1">
    <citation type="submission" date="2022-11" db="EMBL/GenBank/DDBJ databases">
        <authorList>
            <person name="Kikuchi T."/>
        </authorList>
    </citation>
    <scope>NUCLEOTIDE SEQUENCE</scope>
    <source>
        <strain evidence="1">PS1010</strain>
    </source>
</reference>
<sequence length="418" mass="47285">MDEAWLHIISQLGIEDVLRSRRVSPYFDLLCRKSLRLRKTLNIEEDSPKCINEPDGIATVIKYCGANLQTINLQIRAPNEKYSMIPSCSQVTTVVIKSINMHARKLRSLKIDRMIISLGAIENFGNLPETLEELQISNCLMSCSEWDVITVIHKSFEKLLKRCLKLKTFEISGRSMNYGEFHLDPSVLKSLPKTIENVSIAVGSSLKIEDLSFLKGTKLRKLVLQRSFISASSLENLVQMSETLTHLDLSWSPNLMDCSEISKLHSLSTLILSNNRDGVEDNALIQIIENCQEIENLFIDQCNLLTNVSLCQLGQIRKLKKLGISGISNVDDTVCLKISKCDKLEFLDLNFCRKIRRQGLFYLLSSLKHLNHLEVLGILDYSHQILTKFSNFPKTIVCDSPIQSFSFALPPIPNLVTA</sequence>
<comment type="caution">
    <text evidence="1">The sequence shown here is derived from an EMBL/GenBank/DDBJ whole genome shotgun (WGS) entry which is preliminary data.</text>
</comment>
<dbReference type="Gene3D" id="3.80.10.10">
    <property type="entry name" value="Ribonuclease Inhibitor"/>
    <property type="match status" value="2"/>
</dbReference>
<evidence type="ECO:0000313" key="1">
    <source>
        <dbReference type="EMBL" id="CAI5449206.1"/>
    </source>
</evidence>
<dbReference type="SMART" id="SM00367">
    <property type="entry name" value="LRR_CC"/>
    <property type="match status" value="4"/>
</dbReference>
<gene>
    <name evidence="1" type="ORF">CAMP_LOCUS11843</name>
</gene>
<evidence type="ECO:0008006" key="3">
    <source>
        <dbReference type="Google" id="ProtNLM"/>
    </source>
</evidence>
<dbReference type="InterPro" id="IPR032675">
    <property type="entry name" value="LRR_dom_sf"/>
</dbReference>
<dbReference type="Proteomes" id="UP001152747">
    <property type="component" value="Unassembled WGS sequence"/>
</dbReference>
<protein>
    <recommendedName>
        <fullName evidence="3">F-box domain-containing protein</fullName>
    </recommendedName>
</protein>
<keyword evidence="2" id="KW-1185">Reference proteome</keyword>
<dbReference type="GO" id="GO:0031146">
    <property type="term" value="P:SCF-dependent proteasomal ubiquitin-dependent protein catabolic process"/>
    <property type="evidence" value="ECO:0007669"/>
    <property type="project" value="TreeGrafter"/>
</dbReference>
<dbReference type="SUPFAM" id="SSF52047">
    <property type="entry name" value="RNI-like"/>
    <property type="match status" value="1"/>
</dbReference>
<dbReference type="EMBL" id="CANHGI010000004">
    <property type="protein sequence ID" value="CAI5449206.1"/>
    <property type="molecule type" value="Genomic_DNA"/>
</dbReference>
<name>A0A9P1IR34_9PELO</name>